<evidence type="ECO:0000313" key="2">
    <source>
        <dbReference type="EMBL" id="SET97432.1"/>
    </source>
</evidence>
<evidence type="ECO:0000313" key="3">
    <source>
        <dbReference type="Proteomes" id="UP000182332"/>
    </source>
</evidence>
<protein>
    <submittedName>
        <fullName evidence="2">Uncharacterized protein</fullName>
    </submittedName>
</protein>
<feature type="region of interest" description="Disordered" evidence="1">
    <location>
        <begin position="101"/>
        <end position="130"/>
    </location>
</feature>
<accession>A0A1I0IKC7</accession>
<dbReference type="AlphaFoldDB" id="A0A1I0IKC7"/>
<gene>
    <name evidence="2" type="ORF">SAMN05216197_13815</name>
</gene>
<name>A0A1I0IKC7_9PSED</name>
<evidence type="ECO:0000256" key="1">
    <source>
        <dbReference type="SAM" id="MobiDB-lite"/>
    </source>
</evidence>
<dbReference type="Proteomes" id="UP000182332">
    <property type="component" value="Unassembled WGS sequence"/>
</dbReference>
<dbReference type="EMBL" id="FOHW01000038">
    <property type="protein sequence ID" value="SET97432.1"/>
    <property type="molecule type" value="Genomic_DNA"/>
</dbReference>
<feature type="region of interest" description="Disordered" evidence="1">
    <location>
        <begin position="52"/>
        <end position="81"/>
    </location>
</feature>
<sequence length="130" mass="13442">MWSLMVSVLMLTHGVLPKFIGMSTPMAKRPLVGIGRESLGGPLQIQGAQTGLFPAEAGPTNSMRVPSGTGFSREGVGGHSAKWRVPGLASSRLKPAPLTACEYPAGPASAGKASVVTPQNRGRPDWPIPG</sequence>
<proteinExistence type="predicted"/>
<reference evidence="2 3" key="1">
    <citation type="submission" date="2016-10" db="EMBL/GenBank/DDBJ databases">
        <authorList>
            <person name="de Groot N.N."/>
        </authorList>
    </citation>
    <scope>NUCLEOTIDE SEQUENCE [LARGE SCALE GENOMIC DNA]</scope>
    <source>
        <strain evidence="2 3">DSM 11363</strain>
    </source>
</reference>
<organism evidence="2 3">
    <name type="scientific">Pseudomonas graminis</name>
    <dbReference type="NCBI Taxonomy" id="158627"/>
    <lineage>
        <taxon>Bacteria</taxon>
        <taxon>Pseudomonadati</taxon>
        <taxon>Pseudomonadota</taxon>
        <taxon>Gammaproteobacteria</taxon>
        <taxon>Pseudomonadales</taxon>
        <taxon>Pseudomonadaceae</taxon>
        <taxon>Pseudomonas</taxon>
    </lineage>
</organism>